<dbReference type="EMBL" id="MCAQ01000028">
    <property type="protein sequence ID" value="RKF31922.1"/>
    <property type="molecule type" value="Genomic_DNA"/>
</dbReference>
<dbReference type="Proteomes" id="UP000286402">
    <property type="component" value="Unassembled WGS sequence"/>
</dbReference>
<evidence type="ECO:0000313" key="1">
    <source>
        <dbReference type="EMBL" id="RKF31922.1"/>
    </source>
</evidence>
<proteinExistence type="predicted"/>
<evidence type="ECO:0000313" key="2">
    <source>
        <dbReference type="Proteomes" id="UP000286402"/>
    </source>
</evidence>
<name>A0A420FG20_9SPHI</name>
<reference evidence="1 2" key="1">
    <citation type="submission" date="2016-07" db="EMBL/GenBank/DDBJ databases">
        <title>Genome analysis of Sphingobacterium siyangense T12B17.</title>
        <authorList>
            <person name="Xu D."/>
            <person name="Su Y."/>
            <person name="Zheng S."/>
        </authorList>
    </citation>
    <scope>NUCLEOTIDE SEQUENCE [LARGE SCALE GENOMIC DNA]</scope>
    <source>
        <strain evidence="1 2">T12B17</strain>
    </source>
</reference>
<protein>
    <submittedName>
        <fullName evidence="1">Uncharacterized protein</fullName>
    </submittedName>
</protein>
<dbReference type="AlphaFoldDB" id="A0A420FG20"/>
<keyword evidence="2" id="KW-1185">Reference proteome</keyword>
<dbReference type="RefSeq" id="WP_120336146.1">
    <property type="nucleotide sequence ID" value="NZ_DALZSL010000004.1"/>
</dbReference>
<organism evidence="1 2">
    <name type="scientific">Sphingobacterium siyangense</name>
    <dbReference type="NCBI Taxonomy" id="459529"/>
    <lineage>
        <taxon>Bacteria</taxon>
        <taxon>Pseudomonadati</taxon>
        <taxon>Bacteroidota</taxon>
        <taxon>Sphingobacteriia</taxon>
        <taxon>Sphingobacteriales</taxon>
        <taxon>Sphingobacteriaceae</taxon>
        <taxon>Sphingobacterium</taxon>
    </lineage>
</organism>
<gene>
    <name evidence="1" type="ORF">BCY89_17385</name>
</gene>
<sequence length="124" mass="14538">MNQKYSNVLALELALYEIHDKGYDPIQKITDFWEKYDLISIQNTINLLLKNHTDTNYMNEIYVVSHKQVFSADLFRLLVAYFMAHTNPVAIDNIDISDAETTQISRQELSITKRIHDLFERIAD</sequence>
<comment type="caution">
    <text evidence="1">The sequence shown here is derived from an EMBL/GenBank/DDBJ whole genome shotgun (WGS) entry which is preliminary data.</text>
</comment>
<accession>A0A420FG20</accession>